<organism evidence="9 10">
    <name type="scientific">Segniliparus rotundus (strain ATCC BAA-972 / CDC 1076 / CIP 108378 / DSM 44985 / JCM 13578)</name>
    <dbReference type="NCBI Taxonomy" id="640132"/>
    <lineage>
        <taxon>Bacteria</taxon>
        <taxon>Bacillati</taxon>
        <taxon>Actinomycetota</taxon>
        <taxon>Actinomycetes</taxon>
        <taxon>Mycobacteriales</taxon>
        <taxon>Segniliparaceae</taxon>
        <taxon>Segniliparus</taxon>
    </lineage>
</organism>
<evidence type="ECO:0000256" key="7">
    <source>
        <dbReference type="RuleBase" id="RU367016"/>
    </source>
</evidence>
<dbReference type="Pfam" id="PF09335">
    <property type="entry name" value="VTT_dom"/>
    <property type="match status" value="1"/>
</dbReference>
<evidence type="ECO:0000313" key="10">
    <source>
        <dbReference type="Proteomes" id="UP000002247"/>
    </source>
</evidence>
<accession>D6Z961</accession>
<proteinExistence type="inferred from homology"/>
<dbReference type="Proteomes" id="UP000002247">
    <property type="component" value="Chromosome"/>
</dbReference>
<gene>
    <name evidence="9" type="ordered locus">Srot_2035</name>
</gene>
<dbReference type="PANTHER" id="PTHR30353">
    <property type="entry name" value="INNER MEMBRANE PROTEIN DEDA-RELATED"/>
    <property type="match status" value="1"/>
</dbReference>
<evidence type="ECO:0000256" key="3">
    <source>
        <dbReference type="ARBA" id="ARBA00022475"/>
    </source>
</evidence>
<dbReference type="eggNOG" id="COG0586">
    <property type="taxonomic scope" value="Bacteria"/>
</dbReference>
<dbReference type="InterPro" id="IPR032818">
    <property type="entry name" value="DedA-like"/>
</dbReference>
<comment type="subcellular location">
    <subcellularLocation>
        <location evidence="1 7">Cell membrane</location>
        <topology evidence="1 7">Multi-pass membrane protein</topology>
    </subcellularLocation>
</comment>
<dbReference type="EMBL" id="CP001958">
    <property type="protein sequence ID" value="ADG98491.1"/>
    <property type="molecule type" value="Genomic_DNA"/>
</dbReference>
<comment type="similarity">
    <text evidence="2 7">Belongs to the DedA family.</text>
</comment>
<feature type="transmembrane region" description="Helical" evidence="7">
    <location>
        <begin position="63"/>
        <end position="82"/>
    </location>
</feature>
<evidence type="ECO:0000313" key="9">
    <source>
        <dbReference type="EMBL" id="ADG98491.1"/>
    </source>
</evidence>
<keyword evidence="5 7" id="KW-1133">Transmembrane helix</keyword>
<feature type="transmembrane region" description="Helical" evidence="7">
    <location>
        <begin position="147"/>
        <end position="171"/>
    </location>
</feature>
<feature type="transmembrane region" description="Helical" evidence="7">
    <location>
        <begin position="177"/>
        <end position="198"/>
    </location>
</feature>
<dbReference type="STRING" id="640132.Srot_2035"/>
<dbReference type="InterPro" id="IPR032816">
    <property type="entry name" value="VTT_dom"/>
</dbReference>
<protein>
    <submittedName>
        <fullName evidence="9">SNARE associated Golgi protein-related protein</fullName>
    </submittedName>
</protein>
<keyword evidence="6 7" id="KW-0472">Membrane</keyword>
<evidence type="ECO:0000259" key="8">
    <source>
        <dbReference type="Pfam" id="PF09335"/>
    </source>
</evidence>
<evidence type="ECO:0000256" key="2">
    <source>
        <dbReference type="ARBA" id="ARBA00010792"/>
    </source>
</evidence>
<reference evidence="9 10" key="1">
    <citation type="journal article" date="2010" name="Stand. Genomic Sci.">
        <title>Complete genome sequence of Segniliparus rotundus type strain (CDC 1076).</title>
        <authorList>
            <person name="Sikorski J."/>
            <person name="Lapidus A."/>
            <person name="Copeland A."/>
            <person name="Misra M."/>
            <person name="Glavina Del Rio T."/>
            <person name="Nolan M."/>
            <person name="Lucas S."/>
            <person name="Chen F."/>
            <person name="Tice H."/>
            <person name="Cheng J.F."/>
            <person name="Jando M."/>
            <person name="Schneider S."/>
            <person name="Bruce D."/>
            <person name="Goodwin L."/>
            <person name="Pitluck S."/>
            <person name="Liolios K."/>
            <person name="Mikhailova N."/>
            <person name="Pati A."/>
            <person name="Ivanova N."/>
            <person name="Mavromatis K."/>
            <person name="Chen A."/>
            <person name="Palaniappan K."/>
            <person name="Chertkov O."/>
            <person name="Land M."/>
            <person name="Hauser L."/>
            <person name="Chang Y.J."/>
            <person name="Jeffries C.D."/>
            <person name="Brettin T."/>
            <person name="Detter J.C."/>
            <person name="Han C."/>
            <person name="Rohde M."/>
            <person name="Goker M."/>
            <person name="Bristow J."/>
            <person name="Eisen J.A."/>
            <person name="Markowitz V."/>
            <person name="Hugenholtz P."/>
            <person name="Kyrpides N.C."/>
            <person name="Klenk H.P."/>
        </authorList>
    </citation>
    <scope>NUCLEOTIDE SEQUENCE [LARGE SCALE GENOMIC DNA]</scope>
    <source>
        <strain evidence="10">ATCC BAA-972 / CDC 1076 / CIP 108378 / DSM 44985 / JCM 13578</strain>
    </source>
</reference>
<evidence type="ECO:0000256" key="1">
    <source>
        <dbReference type="ARBA" id="ARBA00004651"/>
    </source>
</evidence>
<dbReference type="HOGENOM" id="CLU_044208_4_0_11"/>
<keyword evidence="4 7" id="KW-0812">Transmembrane</keyword>
<evidence type="ECO:0000256" key="5">
    <source>
        <dbReference type="ARBA" id="ARBA00022989"/>
    </source>
</evidence>
<evidence type="ECO:0000256" key="6">
    <source>
        <dbReference type="ARBA" id="ARBA00023136"/>
    </source>
</evidence>
<evidence type="ECO:0000256" key="4">
    <source>
        <dbReference type="ARBA" id="ARBA00022692"/>
    </source>
</evidence>
<name>D6Z961_SEGRD</name>
<dbReference type="GO" id="GO:0005886">
    <property type="term" value="C:plasma membrane"/>
    <property type="evidence" value="ECO:0007669"/>
    <property type="project" value="UniProtKB-SubCell"/>
</dbReference>
<keyword evidence="10" id="KW-1185">Reference proteome</keyword>
<feature type="domain" description="VTT" evidence="8">
    <location>
        <begin position="43"/>
        <end position="167"/>
    </location>
</feature>
<dbReference type="PANTHER" id="PTHR30353:SF15">
    <property type="entry name" value="INNER MEMBRANE PROTEIN YABI"/>
    <property type="match status" value="1"/>
</dbReference>
<dbReference type="AlphaFoldDB" id="D6Z961"/>
<sequence>MPMVGHIIHMIVATLQGMPPWALLVMAFLLPALEASVFLGVVVPGEIVLLLAAIGASKGQLPLWAVIVAGVLGAVIGDFVGFEVGKRWGHSLLEKLPKRIVKPDHIDRAKAALRRRGALTVFFGRWAAALRAFVPGLAGMSGMRLRVYAPANAAGGFVWAVAVVLLGFTIGQHVEKYLSQVSNIVTVLVAALLLYFLVKEIIRARAKRATATSASKEE</sequence>
<comment type="caution">
    <text evidence="7">Lacks conserved residue(s) required for the propagation of feature annotation.</text>
</comment>
<dbReference type="KEGG" id="srt:Srot_2035"/>
<keyword evidence="3 7" id="KW-1003">Cell membrane</keyword>